<reference evidence="4" key="1">
    <citation type="journal article" date="2019" name="bioRxiv">
        <title>The Genome of the Zebra Mussel, Dreissena polymorpha: A Resource for Invasive Species Research.</title>
        <authorList>
            <person name="McCartney M.A."/>
            <person name="Auch B."/>
            <person name="Kono T."/>
            <person name="Mallez S."/>
            <person name="Zhang Y."/>
            <person name="Obille A."/>
            <person name="Becker A."/>
            <person name="Abrahante J.E."/>
            <person name="Garbe J."/>
            <person name="Badalamenti J.P."/>
            <person name="Herman A."/>
            <person name="Mangelson H."/>
            <person name="Liachko I."/>
            <person name="Sullivan S."/>
            <person name="Sone E.D."/>
            <person name="Koren S."/>
            <person name="Silverstein K.A.T."/>
            <person name="Beckman K.B."/>
            <person name="Gohl D.M."/>
        </authorList>
    </citation>
    <scope>NUCLEOTIDE SEQUENCE</scope>
    <source>
        <strain evidence="4">Duluth1</strain>
        <tissue evidence="4">Whole animal</tissue>
    </source>
</reference>
<dbReference type="Proteomes" id="UP000828390">
    <property type="component" value="Unassembled WGS sequence"/>
</dbReference>
<accession>A0A9D4I1E6</accession>
<dbReference type="OrthoDB" id="9030204at2759"/>
<gene>
    <name evidence="4" type="ORF">DPMN_181233</name>
</gene>
<protein>
    <recommendedName>
        <fullName evidence="3">Opioid growth factor receptor (OGFr) conserved domain-containing protein</fullName>
    </recommendedName>
</protein>
<feature type="region of interest" description="Disordered" evidence="2">
    <location>
        <begin position="1"/>
        <end position="23"/>
    </location>
</feature>
<proteinExistence type="inferred from homology"/>
<keyword evidence="5" id="KW-1185">Reference proteome</keyword>
<dbReference type="EMBL" id="JAIWYP010000010">
    <property type="protein sequence ID" value="KAH3746816.1"/>
    <property type="molecule type" value="Genomic_DNA"/>
</dbReference>
<dbReference type="PANTHER" id="PTHR14015">
    <property type="entry name" value="OPIOID GROWTH FACTOR RECEPTOR OGFR ZETA-TYPE OPIOID RECEPTOR"/>
    <property type="match status" value="1"/>
</dbReference>
<evidence type="ECO:0000256" key="1">
    <source>
        <dbReference type="ARBA" id="ARBA00010365"/>
    </source>
</evidence>
<dbReference type="InterPro" id="IPR006757">
    <property type="entry name" value="OGF_rcpt"/>
</dbReference>
<dbReference type="GO" id="GO:0016020">
    <property type="term" value="C:membrane"/>
    <property type="evidence" value="ECO:0007669"/>
    <property type="project" value="InterPro"/>
</dbReference>
<dbReference type="GO" id="GO:0140625">
    <property type="term" value="F:opioid growth factor receptor activity"/>
    <property type="evidence" value="ECO:0007669"/>
    <property type="project" value="InterPro"/>
</dbReference>
<feature type="domain" description="Opioid growth factor receptor (OGFr) conserved" evidence="3">
    <location>
        <begin position="58"/>
        <end position="243"/>
    </location>
</feature>
<evidence type="ECO:0000313" key="4">
    <source>
        <dbReference type="EMBL" id="KAH3746816.1"/>
    </source>
</evidence>
<comment type="similarity">
    <text evidence="1">Belongs to the opioid growth factor receptor family.</text>
</comment>
<dbReference type="PANTHER" id="PTHR14015:SF2">
    <property type="entry name" value="OPIOID GROWTH FACTOR RECEPTOR (OGFR) CONSERVED DOMAIN-CONTAINING PROTEIN"/>
    <property type="match status" value="1"/>
</dbReference>
<dbReference type="AlphaFoldDB" id="A0A9D4I1E6"/>
<dbReference type="Pfam" id="PF04664">
    <property type="entry name" value="OGFr_N"/>
    <property type="match status" value="1"/>
</dbReference>
<feature type="compositionally biased region" description="Basic and acidic residues" evidence="2">
    <location>
        <begin position="1"/>
        <end position="10"/>
    </location>
</feature>
<reference evidence="4" key="2">
    <citation type="submission" date="2020-11" db="EMBL/GenBank/DDBJ databases">
        <authorList>
            <person name="McCartney M.A."/>
            <person name="Auch B."/>
            <person name="Kono T."/>
            <person name="Mallez S."/>
            <person name="Becker A."/>
            <person name="Gohl D.M."/>
            <person name="Silverstein K.A.T."/>
            <person name="Koren S."/>
            <person name="Bechman K.B."/>
            <person name="Herman A."/>
            <person name="Abrahante J.E."/>
            <person name="Garbe J."/>
        </authorList>
    </citation>
    <scope>NUCLEOTIDE SEQUENCE</scope>
    <source>
        <strain evidence="4">Duluth1</strain>
        <tissue evidence="4">Whole animal</tissue>
    </source>
</reference>
<sequence length="254" mass="28561">MGTSASKDESQEPGASASKNEGTNVKKVTFNAFDSVIVERDGKLVNISPTGNAGPDPSKCLNLMFYRNEIPTKPPPGALIEEILAWKGDYLKLEFEFHYLPWLFPNKDEAIANKHSVPLQPTEAQAIQNDPVLRGRVLRAYKMMLDFFGTELVSEETGAVQRNAANWRERFVNLNKSAKNHLRITRIIKSLGELGFEHFQLPLILFIMKEVMETKELSRISSDSIGHFIGAVKNDEKRALLTKEFTHIVTSDKS</sequence>
<comment type="caution">
    <text evidence="4">The sequence shown here is derived from an EMBL/GenBank/DDBJ whole genome shotgun (WGS) entry which is preliminary data.</text>
</comment>
<evidence type="ECO:0000256" key="2">
    <source>
        <dbReference type="SAM" id="MobiDB-lite"/>
    </source>
</evidence>
<evidence type="ECO:0000259" key="3">
    <source>
        <dbReference type="Pfam" id="PF04664"/>
    </source>
</evidence>
<evidence type="ECO:0000313" key="5">
    <source>
        <dbReference type="Proteomes" id="UP000828390"/>
    </source>
</evidence>
<dbReference type="InterPro" id="IPR039574">
    <property type="entry name" value="OGFr"/>
</dbReference>
<name>A0A9D4I1E6_DREPO</name>
<organism evidence="4 5">
    <name type="scientific">Dreissena polymorpha</name>
    <name type="common">Zebra mussel</name>
    <name type="synonym">Mytilus polymorpha</name>
    <dbReference type="NCBI Taxonomy" id="45954"/>
    <lineage>
        <taxon>Eukaryota</taxon>
        <taxon>Metazoa</taxon>
        <taxon>Spiralia</taxon>
        <taxon>Lophotrochozoa</taxon>
        <taxon>Mollusca</taxon>
        <taxon>Bivalvia</taxon>
        <taxon>Autobranchia</taxon>
        <taxon>Heteroconchia</taxon>
        <taxon>Euheterodonta</taxon>
        <taxon>Imparidentia</taxon>
        <taxon>Neoheterodontei</taxon>
        <taxon>Myida</taxon>
        <taxon>Dreissenoidea</taxon>
        <taxon>Dreissenidae</taxon>
        <taxon>Dreissena</taxon>
    </lineage>
</organism>